<dbReference type="InterPro" id="IPR043957">
    <property type="entry name" value="Vanin_C"/>
</dbReference>
<evidence type="ECO:0000259" key="7">
    <source>
        <dbReference type="PROSITE" id="PS50263"/>
    </source>
</evidence>
<dbReference type="OrthoDB" id="10250282at2759"/>
<dbReference type="FunFam" id="3.60.110.10:FF:000001">
    <property type="entry name" value="biotinidase isoform X1"/>
    <property type="match status" value="1"/>
</dbReference>
<proteinExistence type="inferred from homology"/>
<keyword evidence="3" id="KW-0378">Hydrolase</keyword>
<evidence type="ECO:0000313" key="8">
    <source>
        <dbReference type="EMBL" id="OWF56040.1"/>
    </source>
</evidence>
<dbReference type="Proteomes" id="UP000242188">
    <property type="component" value="Unassembled WGS sequence"/>
</dbReference>
<dbReference type="Pfam" id="PF19018">
    <property type="entry name" value="Vanin_C"/>
    <property type="match status" value="1"/>
</dbReference>
<evidence type="ECO:0000256" key="3">
    <source>
        <dbReference type="ARBA" id="ARBA00022801"/>
    </source>
</evidence>
<dbReference type="Pfam" id="PF00795">
    <property type="entry name" value="CN_hydrolase"/>
    <property type="match status" value="1"/>
</dbReference>
<evidence type="ECO:0000256" key="5">
    <source>
        <dbReference type="SAM" id="Phobius"/>
    </source>
</evidence>
<dbReference type="STRING" id="6573.A0A210R4S7"/>
<keyword evidence="2 6" id="KW-0732">Signal</keyword>
<keyword evidence="5" id="KW-0812">Transmembrane</keyword>
<keyword evidence="5" id="KW-1133">Transmembrane helix</keyword>
<evidence type="ECO:0000256" key="4">
    <source>
        <dbReference type="ARBA" id="ARBA00023180"/>
    </source>
</evidence>
<accession>A0A210R4S7</accession>
<sequence>MECVALLLLILYVYPRISQAEDTGARTFRAAVYEHAVYLPLNRKVHVSRETALSVMMRNLRVYKEQTEIAASQGADIIVFPEDGVYGMGYSWDGIASYMEYIPEPQEVTWDACAEPFRFPNTEVQHFLSCLAKNNSIYLVANIGDKQPCDRDADPRCPKYGHYQFNTDVVYDPKGQLVTKYHKVNLFYESQFSFPVNKTPAIFDTPFGTFAVFTCFDIMFYDPAMAAIERYGVGNVIFPTAWMDALPLLSSIQFHSAFAAGLGINFLAANINFPSYNFHGSGIYTPDGASKFYYSGASNAGKLLVSDLKTVLKPTITYSNVTFDVEFPSPAFTASVFHDPFNFVPLLGQSGVVGVCHNDLCCKVNYSLSTMSDDVIVLGAFRGLHTYEGKYSIEVCAILKCKTSNYSSCGEVTMESNTNLTYLKFEGNFSVPYIFPEVLLSDNGSLNLAPIGSWSYVAGTLESKHGFDLPVLSTAMFARAYENSAGVVFVCPCALLVLVICGITIMQAPIFV</sequence>
<comment type="similarity">
    <text evidence="1">Belongs to the carbon-nitrogen hydrolase superfamily. BTD/VNN family.</text>
</comment>
<gene>
    <name evidence="8" type="ORF">KP79_PYT20968</name>
</gene>
<dbReference type="CDD" id="cd07567">
    <property type="entry name" value="biotinidase_like"/>
    <property type="match status" value="1"/>
</dbReference>
<dbReference type="EMBL" id="NEDP02000370">
    <property type="protein sequence ID" value="OWF56040.1"/>
    <property type="molecule type" value="Genomic_DNA"/>
</dbReference>
<organism evidence="8 9">
    <name type="scientific">Mizuhopecten yessoensis</name>
    <name type="common">Japanese scallop</name>
    <name type="synonym">Patinopecten yessoensis</name>
    <dbReference type="NCBI Taxonomy" id="6573"/>
    <lineage>
        <taxon>Eukaryota</taxon>
        <taxon>Metazoa</taxon>
        <taxon>Spiralia</taxon>
        <taxon>Lophotrochozoa</taxon>
        <taxon>Mollusca</taxon>
        <taxon>Bivalvia</taxon>
        <taxon>Autobranchia</taxon>
        <taxon>Pteriomorphia</taxon>
        <taxon>Pectinida</taxon>
        <taxon>Pectinoidea</taxon>
        <taxon>Pectinidae</taxon>
        <taxon>Mizuhopecten</taxon>
    </lineage>
</organism>
<dbReference type="GO" id="GO:0016811">
    <property type="term" value="F:hydrolase activity, acting on carbon-nitrogen (but not peptide) bonds, in linear amides"/>
    <property type="evidence" value="ECO:0007669"/>
    <property type="project" value="InterPro"/>
</dbReference>
<reference evidence="8 9" key="1">
    <citation type="journal article" date="2017" name="Nat. Ecol. Evol.">
        <title>Scallop genome provides insights into evolution of bilaterian karyotype and development.</title>
        <authorList>
            <person name="Wang S."/>
            <person name="Zhang J."/>
            <person name="Jiao W."/>
            <person name="Li J."/>
            <person name="Xun X."/>
            <person name="Sun Y."/>
            <person name="Guo X."/>
            <person name="Huan P."/>
            <person name="Dong B."/>
            <person name="Zhang L."/>
            <person name="Hu X."/>
            <person name="Sun X."/>
            <person name="Wang J."/>
            <person name="Zhao C."/>
            <person name="Wang Y."/>
            <person name="Wang D."/>
            <person name="Huang X."/>
            <person name="Wang R."/>
            <person name="Lv J."/>
            <person name="Li Y."/>
            <person name="Zhang Z."/>
            <person name="Liu B."/>
            <person name="Lu W."/>
            <person name="Hui Y."/>
            <person name="Liang J."/>
            <person name="Zhou Z."/>
            <person name="Hou R."/>
            <person name="Li X."/>
            <person name="Liu Y."/>
            <person name="Li H."/>
            <person name="Ning X."/>
            <person name="Lin Y."/>
            <person name="Zhao L."/>
            <person name="Xing Q."/>
            <person name="Dou J."/>
            <person name="Li Y."/>
            <person name="Mao J."/>
            <person name="Guo H."/>
            <person name="Dou H."/>
            <person name="Li T."/>
            <person name="Mu C."/>
            <person name="Jiang W."/>
            <person name="Fu Q."/>
            <person name="Fu X."/>
            <person name="Miao Y."/>
            <person name="Liu J."/>
            <person name="Yu Q."/>
            <person name="Li R."/>
            <person name="Liao H."/>
            <person name="Li X."/>
            <person name="Kong Y."/>
            <person name="Jiang Z."/>
            <person name="Chourrout D."/>
            <person name="Li R."/>
            <person name="Bao Z."/>
        </authorList>
    </citation>
    <scope>NUCLEOTIDE SEQUENCE [LARGE SCALE GENOMIC DNA]</scope>
    <source>
        <strain evidence="8 9">PY_sf001</strain>
    </source>
</reference>
<evidence type="ECO:0000256" key="6">
    <source>
        <dbReference type="SAM" id="SignalP"/>
    </source>
</evidence>
<dbReference type="AlphaFoldDB" id="A0A210R4S7"/>
<dbReference type="PROSITE" id="PS50263">
    <property type="entry name" value="CN_HYDROLASE"/>
    <property type="match status" value="1"/>
</dbReference>
<evidence type="ECO:0000256" key="1">
    <source>
        <dbReference type="ARBA" id="ARBA00008225"/>
    </source>
</evidence>
<feature type="transmembrane region" description="Helical" evidence="5">
    <location>
        <begin position="485"/>
        <end position="506"/>
    </location>
</feature>
<feature type="chain" id="PRO_5012080886" evidence="6">
    <location>
        <begin position="21"/>
        <end position="512"/>
    </location>
</feature>
<dbReference type="InterPro" id="IPR003010">
    <property type="entry name" value="C-N_Hydrolase"/>
</dbReference>
<dbReference type="InterPro" id="IPR012101">
    <property type="entry name" value="Biotinidase-like_euk"/>
</dbReference>
<keyword evidence="4" id="KW-0325">Glycoprotein</keyword>
<comment type="caution">
    <text evidence="8">The sequence shown here is derived from an EMBL/GenBank/DDBJ whole genome shotgun (WGS) entry which is preliminary data.</text>
</comment>
<protein>
    <submittedName>
        <fullName evidence="8">Pantetheinase</fullName>
    </submittedName>
</protein>
<keyword evidence="9" id="KW-1185">Reference proteome</keyword>
<dbReference type="InterPro" id="IPR036526">
    <property type="entry name" value="C-N_Hydrolase_sf"/>
</dbReference>
<dbReference type="SUPFAM" id="SSF56317">
    <property type="entry name" value="Carbon-nitrogen hydrolase"/>
    <property type="match status" value="1"/>
</dbReference>
<evidence type="ECO:0000256" key="2">
    <source>
        <dbReference type="ARBA" id="ARBA00022729"/>
    </source>
</evidence>
<dbReference type="InterPro" id="IPR040154">
    <property type="entry name" value="Biotinidase/VNN"/>
</dbReference>
<dbReference type="PANTHER" id="PTHR10609:SF14">
    <property type="entry name" value="BIOTINIDASE"/>
    <property type="match status" value="1"/>
</dbReference>
<evidence type="ECO:0000313" key="9">
    <source>
        <dbReference type="Proteomes" id="UP000242188"/>
    </source>
</evidence>
<dbReference type="Gene3D" id="3.60.110.10">
    <property type="entry name" value="Carbon-nitrogen hydrolase"/>
    <property type="match status" value="1"/>
</dbReference>
<dbReference type="PANTHER" id="PTHR10609">
    <property type="entry name" value="BIOTINIDASE-RELATED"/>
    <property type="match status" value="1"/>
</dbReference>
<name>A0A210R4S7_MIZYE</name>
<keyword evidence="5" id="KW-0472">Membrane</keyword>
<feature type="domain" description="CN hydrolase" evidence="7">
    <location>
        <begin position="45"/>
        <end position="310"/>
    </location>
</feature>
<feature type="signal peptide" evidence="6">
    <location>
        <begin position="1"/>
        <end position="20"/>
    </location>
</feature>